<evidence type="ECO:0000313" key="4">
    <source>
        <dbReference type="Proteomes" id="UP000250043"/>
    </source>
</evidence>
<evidence type="ECO:0000259" key="2">
    <source>
        <dbReference type="Pfam" id="PF20151"/>
    </source>
</evidence>
<protein>
    <recommendedName>
        <fullName evidence="2">DUF6533 domain-containing protein</fullName>
    </recommendedName>
</protein>
<feature type="transmembrane region" description="Helical" evidence="1">
    <location>
        <begin position="124"/>
        <end position="144"/>
    </location>
</feature>
<evidence type="ECO:0000313" key="3">
    <source>
        <dbReference type="EMBL" id="OCH84820.1"/>
    </source>
</evidence>
<feature type="transmembrane region" description="Helical" evidence="1">
    <location>
        <begin position="92"/>
        <end position="112"/>
    </location>
</feature>
<reference evidence="3 4" key="1">
    <citation type="submission" date="2016-07" db="EMBL/GenBank/DDBJ databases">
        <title>Draft genome of the white-rot fungus Obba rivulosa 3A-2.</title>
        <authorList>
            <consortium name="DOE Joint Genome Institute"/>
            <person name="Miettinen O."/>
            <person name="Riley R."/>
            <person name="Acob R."/>
            <person name="Barry K."/>
            <person name="Cullen D."/>
            <person name="De Vries R."/>
            <person name="Hainaut M."/>
            <person name="Hatakka A."/>
            <person name="Henrissat B."/>
            <person name="Hilden K."/>
            <person name="Kuo R."/>
            <person name="Labutti K."/>
            <person name="Lipzen A."/>
            <person name="Makela M.R."/>
            <person name="Sandor L."/>
            <person name="Spatafora J.W."/>
            <person name="Grigoriev I.V."/>
            <person name="Hibbett D.S."/>
        </authorList>
    </citation>
    <scope>NUCLEOTIDE SEQUENCE [LARGE SCALE GENOMIC DNA]</scope>
    <source>
        <strain evidence="3 4">3A-2</strain>
    </source>
</reference>
<keyword evidence="4" id="KW-1185">Reference proteome</keyword>
<dbReference type="InterPro" id="IPR045340">
    <property type="entry name" value="DUF6533"/>
</dbReference>
<dbReference type="EMBL" id="KV722631">
    <property type="protein sequence ID" value="OCH84820.1"/>
    <property type="molecule type" value="Genomic_DNA"/>
</dbReference>
<feature type="domain" description="DUF6533" evidence="2">
    <location>
        <begin position="25"/>
        <end position="68"/>
    </location>
</feature>
<gene>
    <name evidence="3" type="ORF">OBBRIDRAFT_763771</name>
</gene>
<organism evidence="3 4">
    <name type="scientific">Obba rivulosa</name>
    <dbReference type="NCBI Taxonomy" id="1052685"/>
    <lineage>
        <taxon>Eukaryota</taxon>
        <taxon>Fungi</taxon>
        <taxon>Dikarya</taxon>
        <taxon>Basidiomycota</taxon>
        <taxon>Agaricomycotina</taxon>
        <taxon>Agaricomycetes</taxon>
        <taxon>Polyporales</taxon>
        <taxon>Gelatoporiaceae</taxon>
        <taxon>Obba</taxon>
    </lineage>
</organism>
<accession>A0A8E2DEG8</accession>
<dbReference type="OrthoDB" id="2803882at2759"/>
<keyword evidence="1" id="KW-0472">Membrane</keyword>
<sequence>MSVPYSDEIQAIIATLQSSNTVNGCIVAGSTLAFFDHASTVTREIELIWSQKFSAVALLFHLNRWALFLWAINNLSIDFLPLATIPSCVGVNAYGAIVQLVLFTVWAAFSAIRLYAISLGNWPITIAVFLLNLPAVGINAYVWFAATWFEIDALPIFGTVCVTGYKISLATNSKLSSCIITHFLLNLRQVSRKPGNGIAENQFSSTWEETSRQPNVQQTTLRFASFIGNLGAELDHGSNIVDMMGFTTGNMDGEQIDGNDERGLREATGIIM</sequence>
<proteinExistence type="predicted"/>
<dbReference type="Proteomes" id="UP000250043">
    <property type="component" value="Unassembled WGS sequence"/>
</dbReference>
<keyword evidence="1" id="KW-0812">Transmembrane</keyword>
<dbReference type="AlphaFoldDB" id="A0A8E2DEG8"/>
<name>A0A8E2DEG8_9APHY</name>
<keyword evidence="1" id="KW-1133">Transmembrane helix</keyword>
<dbReference type="Pfam" id="PF20151">
    <property type="entry name" value="DUF6533"/>
    <property type="match status" value="1"/>
</dbReference>
<evidence type="ECO:0000256" key="1">
    <source>
        <dbReference type="SAM" id="Phobius"/>
    </source>
</evidence>